<dbReference type="Gene3D" id="3.30.530.20">
    <property type="match status" value="2"/>
</dbReference>
<dbReference type="Pfam" id="PF08327">
    <property type="entry name" value="AHSA1"/>
    <property type="match status" value="2"/>
</dbReference>
<dbReference type="InterPro" id="IPR023393">
    <property type="entry name" value="START-like_dom_sf"/>
</dbReference>
<accession>A0A5J5IXZ2</accession>
<evidence type="ECO:0000313" key="4">
    <source>
        <dbReference type="Proteomes" id="UP000325827"/>
    </source>
</evidence>
<dbReference type="Proteomes" id="UP000325827">
    <property type="component" value="Unassembled WGS sequence"/>
</dbReference>
<proteinExistence type="inferred from homology"/>
<comment type="similarity">
    <text evidence="1">Belongs to the AHA1 family.</text>
</comment>
<dbReference type="SUPFAM" id="SSF55961">
    <property type="entry name" value="Bet v1-like"/>
    <property type="match status" value="2"/>
</dbReference>
<feature type="domain" description="Activator of Hsp90 ATPase homologue 1/2-like C-terminal" evidence="2">
    <location>
        <begin position="23"/>
        <end position="160"/>
    </location>
</feature>
<organism evidence="3 4">
    <name type="scientific">Microbacterium rhizomatis</name>
    <dbReference type="NCBI Taxonomy" id="1631477"/>
    <lineage>
        <taxon>Bacteria</taxon>
        <taxon>Bacillati</taxon>
        <taxon>Actinomycetota</taxon>
        <taxon>Actinomycetes</taxon>
        <taxon>Micrococcales</taxon>
        <taxon>Microbacteriaceae</taxon>
        <taxon>Microbacterium</taxon>
    </lineage>
</organism>
<dbReference type="CDD" id="cd07814">
    <property type="entry name" value="SRPBCC_CalC_Aha1-like"/>
    <property type="match status" value="1"/>
</dbReference>
<dbReference type="EMBL" id="VYSA01000003">
    <property type="protein sequence ID" value="KAA9106361.1"/>
    <property type="molecule type" value="Genomic_DNA"/>
</dbReference>
<dbReference type="AlphaFoldDB" id="A0A5J5IXZ2"/>
<reference evidence="4" key="1">
    <citation type="submission" date="2019-09" db="EMBL/GenBank/DDBJ databases">
        <title>Mumia zhuanghuii sp. nov. isolated from the intestinal contents of plateau pika (Ochotona curzoniae) in the Qinghai-Tibet plateau of China.</title>
        <authorList>
            <person name="Tian Z."/>
        </authorList>
    </citation>
    <scope>NUCLEOTIDE SEQUENCE [LARGE SCALE GENOMIC DNA]</scope>
    <source>
        <strain evidence="4">JCM 30598</strain>
    </source>
</reference>
<dbReference type="InterPro" id="IPR013538">
    <property type="entry name" value="ASHA1/2-like_C"/>
</dbReference>
<feature type="domain" description="Activator of Hsp90 ATPase homologue 1/2-like C-terminal" evidence="2">
    <location>
        <begin position="190"/>
        <end position="323"/>
    </location>
</feature>
<keyword evidence="4" id="KW-1185">Reference proteome</keyword>
<comment type="caution">
    <text evidence="3">The sequence shown here is derived from an EMBL/GenBank/DDBJ whole genome shotgun (WGS) entry which is preliminary data.</text>
</comment>
<dbReference type="OrthoDB" id="3365660at2"/>
<sequence length="326" mass="36014">MPVTAVSTDPEAFTMTLEAEFAAPVERLWSVFTDPRQLERFWGPPGWPATFTAFDFAVGAHANYVMTGPQGERAGGRWEFVEIDAPRSFSVLDSFADEHGAPIEAMPSMRMVLSFEPTDAGAKLVSTSYFTSAEALEQVVAMGVVEGSTLAMNQLDRVLEGLRAYAQGTGTRTEILDDQHVRITRLIEGPRELVWRAHTEPELMTQWLLGPDGWRMSVCDFTPEAGASYRYAWEPVGDAEGEPFGFDGEILVVVPQRRLTNTEHMTGTDYPSTLNDLTLEEEDGVTLITTLIEYPDAATRDMVLSTGMTDGMEASYARLERVLIPA</sequence>
<name>A0A5J5IXZ2_9MICO</name>
<evidence type="ECO:0000259" key="2">
    <source>
        <dbReference type="Pfam" id="PF08327"/>
    </source>
</evidence>
<evidence type="ECO:0000313" key="3">
    <source>
        <dbReference type="EMBL" id="KAA9106361.1"/>
    </source>
</evidence>
<protein>
    <submittedName>
        <fullName evidence="3">ATPase</fullName>
    </submittedName>
</protein>
<dbReference type="RefSeq" id="WP_150449702.1">
    <property type="nucleotide sequence ID" value="NZ_VYSA01000003.1"/>
</dbReference>
<gene>
    <name evidence="3" type="ORF">F6B43_14485</name>
</gene>
<evidence type="ECO:0000256" key="1">
    <source>
        <dbReference type="ARBA" id="ARBA00006817"/>
    </source>
</evidence>